<sequence length="267" mass="28654">MTDGTYTRYVAIGDSQTEGVGDGDDLTGLRGWADRLAERLARTNPELRYANLAVRGKLAQQIRTDPLDAALSLRPDLVTVLAGMNDLLRPNFDPDATADHVEAMFAAFASTGAVVGTLTFPDVGNTIPLARPIRGRIAILNDRVSAAAARHGVIVAETGRHAVVSDPRMWSPDRLHASPMGHQRIADAMAEALRLPGADDAWTRPLHPALPEPGVLRTVANELQWAATALGPWALRRLRGLSSGDDRVAKRPEPLPIRSAGSPPISR</sequence>
<dbReference type="SUPFAM" id="SSF52266">
    <property type="entry name" value="SGNH hydrolase"/>
    <property type="match status" value="1"/>
</dbReference>
<organism evidence="3 4">
    <name type="scientific">Nocardia seriolae</name>
    <dbReference type="NCBI Taxonomy" id="37332"/>
    <lineage>
        <taxon>Bacteria</taxon>
        <taxon>Bacillati</taxon>
        <taxon>Actinomycetota</taxon>
        <taxon>Actinomycetes</taxon>
        <taxon>Mycobacteriales</taxon>
        <taxon>Nocardiaceae</taxon>
        <taxon>Nocardia</taxon>
    </lineage>
</organism>
<feature type="region of interest" description="Disordered" evidence="1">
    <location>
        <begin position="244"/>
        <end position="267"/>
    </location>
</feature>
<dbReference type="RefSeq" id="WP_033090185.1">
    <property type="nucleotide sequence ID" value="NZ_AP017900.1"/>
</dbReference>
<dbReference type="GeneID" id="93373017"/>
<evidence type="ECO:0000259" key="2">
    <source>
        <dbReference type="Pfam" id="PF13472"/>
    </source>
</evidence>
<comment type="caution">
    <text evidence="3">The sequence shown here is derived from an EMBL/GenBank/DDBJ whole genome shotgun (WGS) entry which is preliminary data.</text>
</comment>
<dbReference type="EMBL" id="BBYQ01000120">
    <property type="protein sequence ID" value="GAP31610.1"/>
    <property type="molecule type" value="Genomic_DNA"/>
</dbReference>
<protein>
    <submittedName>
        <fullName evidence="3">Lysophospholipase</fullName>
    </submittedName>
</protein>
<reference evidence="3 4" key="2">
    <citation type="journal article" date="2016" name="Genome Announc.">
        <title>Draft Genome Sequence of Erythromycin- and Oxytetracycline-Sensitive Nocardia seriolae Strain U-1 (NBRC 110359).</title>
        <authorList>
            <person name="Imajoh M."/>
            <person name="Sukeda M."/>
            <person name="Shimizu M."/>
            <person name="Yamane J."/>
            <person name="Ohnishi K."/>
            <person name="Oshima S."/>
        </authorList>
    </citation>
    <scope>NUCLEOTIDE SEQUENCE [LARGE SCALE GENOMIC DNA]</scope>
    <source>
        <strain evidence="3 4">U-1</strain>
    </source>
</reference>
<reference evidence="4" key="1">
    <citation type="submission" date="2015-07" db="EMBL/GenBank/DDBJ databases">
        <title>Nocardia seriolae U-1 whole genome shotgun sequence.</title>
        <authorList>
            <person name="Imajoh M."/>
            <person name="Fukumoto Y."/>
            <person name="Sukeda M."/>
            <person name="Yamane J."/>
            <person name="Yamasaki K."/>
            <person name="Shimizu M."/>
            <person name="Ohnishi K."/>
            <person name="Oshima S."/>
        </authorList>
    </citation>
    <scope>NUCLEOTIDE SEQUENCE [LARGE SCALE GENOMIC DNA]</scope>
    <source>
        <strain evidence="4">U-1</strain>
    </source>
</reference>
<dbReference type="PANTHER" id="PTHR43784:SF2">
    <property type="entry name" value="GDSL-LIKE LIPASE_ACYLHYDROLASE, PUTATIVE (AFU_ORTHOLOGUE AFUA_2G00820)-RELATED"/>
    <property type="match status" value="1"/>
</dbReference>
<feature type="domain" description="SGNH hydrolase-type esterase" evidence="2">
    <location>
        <begin position="11"/>
        <end position="184"/>
    </location>
</feature>
<dbReference type="Pfam" id="PF13472">
    <property type="entry name" value="Lipase_GDSL_2"/>
    <property type="match status" value="1"/>
</dbReference>
<evidence type="ECO:0000313" key="4">
    <source>
        <dbReference type="Proteomes" id="UP000037179"/>
    </source>
</evidence>
<dbReference type="InterPro" id="IPR036514">
    <property type="entry name" value="SGNH_hydro_sf"/>
</dbReference>
<dbReference type="Gene3D" id="3.40.50.1110">
    <property type="entry name" value="SGNH hydrolase"/>
    <property type="match status" value="1"/>
</dbReference>
<proteinExistence type="predicted"/>
<accession>A0A0B8NCU9</accession>
<evidence type="ECO:0000256" key="1">
    <source>
        <dbReference type="SAM" id="MobiDB-lite"/>
    </source>
</evidence>
<dbReference type="Proteomes" id="UP000037179">
    <property type="component" value="Unassembled WGS sequence"/>
</dbReference>
<gene>
    <name evidence="3" type="ORF">NSK11_contig00120-0016</name>
</gene>
<dbReference type="CDD" id="cd01832">
    <property type="entry name" value="SGNH_hydrolase_like_1"/>
    <property type="match status" value="1"/>
</dbReference>
<dbReference type="InterPro" id="IPR013830">
    <property type="entry name" value="SGNH_hydro"/>
</dbReference>
<name>A0A0B8NCU9_9NOCA</name>
<dbReference type="AlphaFoldDB" id="A0A0B8NCU9"/>
<dbReference type="PANTHER" id="PTHR43784">
    <property type="entry name" value="GDSL-LIKE LIPASE/ACYLHYDROLASE, PUTATIVE (AFU_ORTHOLOGUE AFUA_2G00820)-RELATED"/>
    <property type="match status" value="1"/>
</dbReference>
<feature type="compositionally biased region" description="Basic and acidic residues" evidence="1">
    <location>
        <begin position="244"/>
        <end position="253"/>
    </location>
</feature>
<evidence type="ECO:0000313" key="3">
    <source>
        <dbReference type="EMBL" id="GAP31610.1"/>
    </source>
</evidence>
<keyword evidence="4" id="KW-1185">Reference proteome</keyword>
<dbReference type="InterPro" id="IPR053140">
    <property type="entry name" value="GDSL_Rv0518-like"/>
</dbReference>